<evidence type="ECO:0000256" key="4">
    <source>
        <dbReference type="ARBA" id="ARBA00022705"/>
    </source>
</evidence>
<evidence type="ECO:0000256" key="5">
    <source>
        <dbReference type="ARBA" id="ARBA00022932"/>
    </source>
</evidence>
<keyword evidence="2 8" id="KW-0808">Transferase</keyword>
<keyword evidence="5" id="KW-0239">DNA-directed DNA polymerase</keyword>
<keyword evidence="9" id="KW-1185">Reference proteome</keyword>
<evidence type="ECO:0000313" key="8">
    <source>
        <dbReference type="EMBL" id="QPH55447.1"/>
    </source>
</evidence>
<dbReference type="GO" id="GO:0003677">
    <property type="term" value="F:DNA binding"/>
    <property type="evidence" value="ECO:0007669"/>
    <property type="project" value="InterPro"/>
</dbReference>
<dbReference type="GO" id="GO:0006261">
    <property type="term" value="P:DNA-templated DNA replication"/>
    <property type="evidence" value="ECO:0007669"/>
    <property type="project" value="TreeGrafter"/>
</dbReference>
<sequence length="340" mass="36346">MKLAPRDWPAFLKRPDVSKAGLLLYGPDAMRIADRRKALVEALVGPQGAEEMRFERMAASELRSDAARLADALKAQGFFPGQRAVLVEDATDGLAKSISPALEDWREGDAFLLVTAGQLTARSALRKLFEGAGNAYALAIYADPPGREEIEAMMEKAGVAAAGDAMAALTAMGRTLEPGDFAQLLEKLALYKRGDNEPLTVAEIEALAPQTADDNVDALVAAVADCMVPRIGLAMSRLEAQGANPTTICIGTTRHFRQLHAAAGAGGRAEEALQRLRPPVFGPRRDAMAAQVRAWGLPRLERALMALTETDLALRGGSGAPAMPLLERALIRVAMMRPRT</sequence>
<dbReference type="GO" id="GO:0009360">
    <property type="term" value="C:DNA polymerase III complex"/>
    <property type="evidence" value="ECO:0007669"/>
    <property type="project" value="TreeGrafter"/>
</dbReference>
<comment type="catalytic activity">
    <reaction evidence="7">
        <text>DNA(n) + a 2'-deoxyribonucleoside 5'-triphosphate = DNA(n+1) + diphosphate</text>
        <dbReference type="Rhea" id="RHEA:22508"/>
        <dbReference type="Rhea" id="RHEA-COMP:17339"/>
        <dbReference type="Rhea" id="RHEA-COMP:17340"/>
        <dbReference type="ChEBI" id="CHEBI:33019"/>
        <dbReference type="ChEBI" id="CHEBI:61560"/>
        <dbReference type="ChEBI" id="CHEBI:173112"/>
        <dbReference type="EC" id="2.7.7.7"/>
    </reaction>
</comment>
<dbReference type="InterPro" id="IPR008921">
    <property type="entry name" value="DNA_pol3_clamp-load_cplx_C"/>
</dbReference>
<evidence type="ECO:0000256" key="7">
    <source>
        <dbReference type="ARBA" id="ARBA00049244"/>
    </source>
</evidence>
<evidence type="ECO:0000256" key="2">
    <source>
        <dbReference type="ARBA" id="ARBA00022679"/>
    </source>
</evidence>
<dbReference type="SUPFAM" id="SSF48019">
    <property type="entry name" value="post-AAA+ oligomerization domain-like"/>
    <property type="match status" value="1"/>
</dbReference>
<comment type="similarity">
    <text evidence="6">Belongs to the DNA polymerase HolA subunit family.</text>
</comment>
<name>A0A7S9QEI4_9RHOB</name>
<dbReference type="InterPro" id="IPR005790">
    <property type="entry name" value="DNA_polIII_delta"/>
</dbReference>
<evidence type="ECO:0000256" key="3">
    <source>
        <dbReference type="ARBA" id="ARBA00022695"/>
    </source>
</evidence>
<keyword evidence="4" id="KW-0235">DNA replication</keyword>
<accession>A0A7S9QEI4</accession>
<dbReference type="PANTHER" id="PTHR34388">
    <property type="entry name" value="DNA POLYMERASE III SUBUNIT DELTA"/>
    <property type="match status" value="1"/>
</dbReference>
<dbReference type="NCBIfam" id="TIGR01128">
    <property type="entry name" value="holA"/>
    <property type="match status" value="1"/>
</dbReference>
<dbReference type="AlphaFoldDB" id="A0A7S9QEI4"/>
<proteinExistence type="inferred from homology"/>
<dbReference type="EC" id="2.7.7.7" evidence="1"/>
<organism evidence="8 9">
    <name type="scientific">Pontivivens ytuae</name>
    <dbReference type="NCBI Taxonomy" id="2789856"/>
    <lineage>
        <taxon>Bacteria</taxon>
        <taxon>Pseudomonadati</taxon>
        <taxon>Pseudomonadota</taxon>
        <taxon>Alphaproteobacteria</taxon>
        <taxon>Rhodobacterales</taxon>
        <taxon>Paracoccaceae</taxon>
        <taxon>Pontivivens</taxon>
    </lineage>
</organism>
<dbReference type="Proteomes" id="UP000594800">
    <property type="component" value="Chromosome"/>
</dbReference>
<dbReference type="Gene3D" id="3.40.50.300">
    <property type="entry name" value="P-loop containing nucleotide triphosphate hydrolases"/>
    <property type="match status" value="1"/>
</dbReference>
<reference evidence="8 9" key="1">
    <citation type="submission" date="2020-11" db="EMBL/GenBank/DDBJ databases">
        <title>Description of Pontivivens ytuae sp. nov. isolated from deep sea sediment of Mariana Trench.</title>
        <authorList>
            <person name="Wang Z."/>
            <person name="Sun Q.-L."/>
            <person name="Xu X.-D."/>
            <person name="Tang Y.-Z."/>
            <person name="Zhang J."/>
        </authorList>
    </citation>
    <scope>NUCLEOTIDE SEQUENCE [LARGE SCALE GENOMIC DNA]</scope>
    <source>
        <strain evidence="8 9">MT2928</strain>
    </source>
</reference>
<dbReference type="InterPro" id="IPR027417">
    <property type="entry name" value="P-loop_NTPase"/>
</dbReference>
<protein>
    <recommendedName>
        <fullName evidence="1">DNA-directed DNA polymerase</fullName>
        <ecNumber evidence="1">2.7.7.7</ecNumber>
    </recommendedName>
</protein>
<dbReference type="KEGG" id="poz:I0K15_06850"/>
<dbReference type="PANTHER" id="PTHR34388:SF1">
    <property type="entry name" value="DNA POLYMERASE III SUBUNIT DELTA"/>
    <property type="match status" value="1"/>
</dbReference>
<dbReference type="RefSeq" id="WP_196104646.1">
    <property type="nucleotide sequence ID" value="NZ_CP064942.1"/>
</dbReference>
<evidence type="ECO:0000256" key="1">
    <source>
        <dbReference type="ARBA" id="ARBA00012417"/>
    </source>
</evidence>
<dbReference type="EMBL" id="CP064942">
    <property type="protein sequence ID" value="QPH55447.1"/>
    <property type="molecule type" value="Genomic_DNA"/>
</dbReference>
<gene>
    <name evidence="8" type="primary">holA</name>
    <name evidence="8" type="ORF">I0K15_06850</name>
</gene>
<evidence type="ECO:0000256" key="6">
    <source>
        <dbReference type="ARBA" id="ARBA00034754"/>
    </source>
</evidence>
<dbReference type="GO" id="GO:0003887">
    <property type="term" value="F:DNA-directed DNA polymerase activity"/>
    <property type="evidence" value="ECO:0007669"/>
    <property type="project" value="UniProtKB-KW"/>
</dbReference>
<keyword evidence="3 8" id="KW-0548">Nucleotidyltransferase</keyword>
<dbReference type="Gene3D" id="1.20.272.10">
    <property type="match status" value="1"/>
</dbReference>
<evidence type="ECO:0000313" key="9">
    <source>
        <dbReference type="Proteomes" id="UP000594800"/>
    </source>
</evidence>